<keyword evidence="3" id="KW-1185">Reference proteome</keyword>
<gene>
    <name evidence="2" type="ORF">SAMN05192574_1097</name>
</gene>
<proteinExistence type="predicted"/>
<accession>A0A1H8QI35</accession>
<dbReference type="EMBL" id="FOCL01000009">
    <property type="protein sequence ID" value="SEO53577.1"/>
    <property type="molecule type" value="Genomic_DNA"/>
</dbReference>
<organism evidence="2 3">
    <name type="scientific">Mucilaginibacter gossypiicola</name>
    <dbReference type="NCBI Taxonomy" id="551995"/>
    <lineage>
        <taxon>Bacteria</taxon>
        <taxon>Pseudomonadati</taxon>
        <taxon>Bacteroidota</taxon>
        <taxon>Sphingobacteriia</taxon>
        <taxon>Sphingobacteriales</taxon>
        <taxon>Sphingobacteriaceae</taxon>
        <taxon>Mucilaginibacter</taxon>
    </lineage>
</organism>
<dbReference type="InterPro" id="IPR010982">
    <property type="entry name" value="Lambda_DNA-bd_dom_sf"/>
</dbReference>
<evidence type="ECO:0000313" key="2">
    <source>
        <dbReference type="EMBL" id="SEO53577.1"/>
    </source>
</evidence>
<dbReference type="Gene3D" id="1.10.10.10">
    <property type="entry name" value="Winged helix-like DNA-binding domain superfamily/Winged helix DNA-binding domain"/>
    <property type="match status" value="1"/>
</dbReference>
<dbReference type="SUPFAM" id="SSF47413">
    <property type="entry name" value="lambda repressor-like DNA-binding domains"/>
    <property type="match status" value="1"/>
</dbReference>
<sequence length="230" mass="26174">MPLSYSYNNFDDSDKELSNFAKALALPVRVAIIRIIIEHNNIVKREMLYEIPFNIETINKHVAELKNLGILKVYGIKGNVNYSIDENLFDQMAYRFSVLFKSARHLFVQHINADYKAEEVLPVVNISGDIHTQSHFGAFIYQYRNSVNITLQALADRLGVEEACLTQVEKGEMAFNPEKLMLLANAFGIAPTVLKREYYSYRIAELVDESGCNESLLDSAKEKIHQIHAG</sequence>
<dbReference type="PROSITE" id="PS50943">
    <property type="entry name" value="HTH_CROC1"/>
    <property type="match status" value="1"/>
</dbReference>
<dbReference type="RefSeq" id="WP_091216196.1">
    <property type="nucleotide sequence ID" value="NZ_FOCL01000009.1"/>
</dbReference>
<feature type="domain" description="HTH cro/C1-type" evidence="1">
    <location>
        <begin position="140"/>
        <end position="194"/>
    </location>
</feature>
<dbReference type="Gene3D" id="1.10.260.40">
    <property type="entry name" value="lambda repressor-like DNA-binding domains"/>
    <property type="match status" value="1"/>
</dbReference>
<protein>
    <submittedName>
        <fullName evidence="2">Helix-turn-helix</fullName>
    </submittedName>
</protein>
<dbReference type="InterPro" id="IPR036390">
    <property type="entry name" value="WH_DNA-bd_sf"/>
</dbReference>
<dbReference type="SUPFAM" id="SSF46785">
    <property type="entry name" value="Winged helix' DNA-binding domain"/>
    <property type="match status" value="1"/>
</dbReference>
<name>A0A1H8QI35_9SPHI</name>
<dbReference type="STRING" id="551995.SAMN05192574_1097"/>
<evidence type="ECO:0000313" key="3">
    <source>
        <dbReference type="Proteomes" id="UP000198942"/>
    </source>
</evidence>
<dbReference type="InterPro" id="IPR001387">
    <property type="entry name" value="Cro/C1-type_HTH"/>
</dbReference>
<evidence type="ECO:0000259" key="1">
    <source>
        <dbReference type="PROSITE" id="PS50943"/>
    </source>
</evidence>
<dbReference type="Proteomes" id="UP000198942">
    <property type="component" value="Unassembled WGS sequence"/>
</dbReference>
<dbReference type="Pfam" id="PF01381">
    <property type="entry name" value="HTH_3"/>
    <property type="match status" value="1"/>
</dbReference>
<dbReference type="InterPro" id="IPR036388">
    <property type="entry name" value="WH-like_DNA-bd_sf"/>
</dbReference>
<dbReference type="SMART" id="SM00530">
    <property type="entry name" value="HTH_XRE"/>
    <property type="match status" value="1"/>
</dbReference>
<dbReference type="CDD" id="cd00093">
    <property type="entry name" value="HTH_XRE"/>
    <property type="match status" value="1"/>
</dbReference>
<dbReference type="OrthoDB" id="799262at2"/>
<dbReference type="AlphaFoldDB" id="A0A1H8QI35"/>
<reference evidence="3" key="1">
    <citation type="submission" date="2016-10" db="EMBL/GenBank/DDBJ databases">
        <authorList>
            <person name="Varghese N."/>
            <person name="Submissions S."/>
        </authorList>
    </citation>
    <scope>NUCLEOTIDE SEQUENCE [LARGE SCALE GENOMIC DNA]</scope>
    <source>
        <strain evidence="3">Gh-48</strain>
    </source>
</reference>
<dbReference type="GO" id="GO:0003677">
    <property type="term" value="F:DNA binding"/>
    <property type="evidence" value="ECO:0007669"/>
    <property type="project" value="InterPro"/>
</dbReference>